<dbReference type="SUPFAM" id="SSF57829">
    <property type="entry name" value="Zn-binding ribosomal proteins"/>
    <property type="match status" value="1"/>
</dbReference>
<evidence type="ECO:0000259" key="4">
    <source>
        <dbReference type="SMART" id="SM01377"/>
    </source>
</evidence>
<dbReference type="EMBL" id="MIYU01000005">
    <property type="protein sequence ID" value="OIR19102.1"/>
    <property type="molecule type" value="Genomic_DNA"/>
</dbReference>
<dbReference type="AlphaFoldDB" id="A0A1J5U478"/>
<dbReference type="GO" id="GO:1990904">
    <property type="term" value="C:ribonucleoprotein complex"/>
    <property type="evidence" value="ECO:0007669"/>
    <property type="project" value="UniProtKB-KW"/>
</dbReference>
<comment type="similarity">
    <text evidence="3">Belongs to the eukaryotic ribosomal protein eL40 family.</text>
</comment>
<keyword evidence="1 3" id="KW-0689">Ribosomal protein</keyword>
<evidence type="ECO:0000256" key="3">
    <source>
        <dbReference type="HAMAP-Rule" id="MF_00788"/>
    </source>
</evidence>
<evidence type="ECO:0000256" key="2">
    <source>
        <dbReference type="ARBA" id="ARBA00023274"/>
    </source>
</evidence>
<dbReference type="HAMAP" id="MF_00788">
    <property type="entry name" value="Ribosomal_eL40"/>
    <property type="match status" value="1"/>
</dbReference>
<protein>
    <recommendedName>
        <fullName evidence="3">Large ribosomal subunit protein eL40</fullName>
    </recommendedName>
</protein>
<gene>
    <name evidence="3" type="primary">rpl40e</name>
    <name evidence="5" type="ORF">BEU04_04340</name>
</gene>
<dbReference type="Proteomes" id="UP000183815">
    <property type="component" value="Unassembled WGS sequence"/>
</dbReference>
<feature type="domain" description="Large ribosomal subunit protein eL40" evidence="4">
    <location>
        <begin position="1"/>
        <end position="46"/>
    </location>
</feature>
<evidence type="ECO:0000313" key="6">
    <source>
        <dbReference type="Proteomes" id="UP000183815"/>
    </source>
</evidence>
<dbReference type="Gene3D" id="4.10.1060.50">
    <property type="match status" value="1"/>
</dbReference>
<dbReference type="Pfam" id="PF01020">
    <property type="entry name" value="Ribosomal_L40e"/>
    <property type="match status" value="1"/>
</dbReference>
<proteinExistence type="inferred from homology"/>
<sequence length="49" mass="5585">MARFPEAEARLLEKKICMKCNARNAYKSAKCRKCGSKQLRPKAKEGRGK</sequence>
<dbReference type="InterPro" id="IPR038587">
    <property type="entry name" value="Ribosomal_eL40_sf"/>
</dbReference>
<name>A0A1J5U478_9ARCH</name>
<dbReference type="InterPro" id="IPR023657">
    <property type="entry name" value="Ribosomal_eL40_arc"/>
</dbReference>
<comment type="caution">
    <text evidence="5">The sequence shown here is derived from an EMBL/GenBank/DDBJ whole genome shotgun (WGS) entry which is preliminary data.</text>
</comment>
<organism evidence="5 6">
    <name type="scientific">Marine Group III euryarchaeote CG-Bathy1</name>
    <dbReference type="NCBI Taxonomy" id="1889001"/>
    <lineage>
        <taxon>Archaea</taxon>
        <taxon>Methanobacteriati</taxon>
        <taxon>Thermoplasmatota</taxon>
        <taxon>Thermoplasmata</taxon>
        <taxon>Candidatus Thermoprofundales</taxon>
    </lineage>
</organism>
<dbReference type="PANTHER" id="PTHR39649">
    <property type="entry name" value="50S RIBOSOMAL PROTEIN L40E"/>
    <property type="match status" value="1"/>
</dbReference>
<evidence type="ECO:0000256" key="1">
    <source>
        <dbReference type="ARBA" id="ARBA00022980"/>
    </source>
</evidence>
<accession>A0A1J5U478</accession>
<dbReference type="InterPro" id="IPR001975">
    <property type="entry name" value="Ribosomal_eL40_dom"/>
</dbReference>
<dbReference type="PANTHER" id="PTHR39649:SF1">
    <property type="entry name" value="LARGE RIBOSOMAL SUBUNIT PROTEIN EL40"/>
    <property type="match status" value="1"/>
</dbReference>
<reference evidence="5 6" key="1">
    <citation type="submission" date="2016-08" db="EMBL/GenBank/DDBJ databases">
        <title>New Insights into Marine Group III Euryarchaeota, from dark to light.</title>
        <authorList>
            <person name="Haro-Moreno J.M."/>
            <person name="Rodriguez-Valera F."/>
            <person name="Lopez-Garcia P."/>
            <person name="Moreira D."/>
            <person name="Martin-Cuadrado A.B."/>
        </authorList>
    </citation>
    <scope>NUCLEOTIDE SEQUENCE [LARGE SCALE GENOMIC DNA]</scope>
    <source>
        <strain evidence="5">CG-Bathy1</strain>
    </source>
</reference>
<dbReference type="GO" id="GO:0003735">
    <property type="term" value="F:structural constituent of ribosome"/>
    <property type="evidence" value="ECO:0007669"/>
    <property type="project" value="InterPro"/>
</dbReference>
<dbReference type="SMART" id="SM01377">
    <property type="entry name" value="Ribosomal_L40e"/>
    <property type="match status" value="1"/>
</dbReference>
<evidence type="ECO:0000313" key="5">
    <source>
        <dbReference type="EMBL" id="OIR19102.1"/>
    </source>
</evidence>
<dbReference type="GO" id="GO:0006412">
    <property type="term" value="P:translation"/>
    <property type="evidence" value="ECO:0007669"/>
    <property type="project" value="UniProtKB-UniRule"/>
</dbReference>
<dbReference type="GO" id="GO:0005840">
    <property type="term" value="C:ribosome"/>
    <property type="evidence" value="ECO:0007669"/>
    <property type="project" value="UniProtKB-KW"/>
</dbReference>
<keyword evidence="2 3" id="KW-0687">Ribonucleoprotein</keyword>
<dbReference type="InterPro" id="IPR011332">
    <property type="entry name" value="Ribosomal_zn-bd"/>
</dbReference>
<dbReference type="NCBIfam" id="NF003161">
    <property type="entry name" value="PRK04136.1"/>
    <property type="match status" value="1"/>
</dbReference>